<dbReference type="InterPro" id="IPR025737">
    <property type="entry name" value="FApF"/>
</dbReference>
<dbReference type="Proteomes" id="UP000238426">
    <property type="component" value="Unassembled WGS sequence"/>
</dbReference>
<sequence length="270" mass="29899">MKYKLALICFGISIWVSAQNTNTSITDNVDAELGALITDRPDATESPTAMPKGFLQVETGGFYESFEENAVKSENYTYNTTLVRFGLLDNLELRLGWNFTEGQTTVNGRTLDNVTSGFEPLLLGFKTTITQENGFMPEIGFLGHLYLPFTASTDYRPETTGADFRFSFAHTLSEKSSLAYNLGAAWGNDSSEVAYLYTLAYGYSITDKIGAYVEVYGDFPEDNQANHLWDAGFTYLLNNNVQFDATFGSSFTKGQDILLSAGVSFRIPKK</sequence>
<feature type="signal peptide" evidence="1">
    <location>
        <begin position="1"/>
        <end position="18"/>
    </location>
</feature>
<dbReference type="Pfam" id="PF13557">
    <property type="entry name" value="Phenol_MetA_deg"/>
    <property type="match status" value="1"/>
</dbReference>
<proteinExistence type="predicted"/>
<evidence type="ECO:0000256" key="1">
    <source>
        <dbReference type="SAM" id="SignalP"/>
    </source>
</evidence>
<evidence type="ECO:0000313" key="3">
    <source>
        <dbReference type="Proteomes" id="UP000238426"/>
    </source>
</evidence>
<keyword evidence="3" id="KW-1185">Reference proteome</keyword>
<dbReference type="EMBL" id="PXOQ01000007">
    <property type="protein sequence ID" value="PSG90449.1"/>
    <property type="molecule type" value="Genomic_DNA"/>
</dbReference>
<reference evidence="2 3" key="1">
    <citation type="submission" date="2018-03" db="EMBL/GenBank/DDBJ databases">
        <title>Mesoflavibacter sp. HG37 and Mesoflavibacter sp. HG96 sp.nov., two marine bacteria isolated from seawater of Western Pacific Ocean.</title>
        <authorList>
            <person name="Cheng H."/>
            <person name="Wu Y.-H."/>
            <person name="Guo L.-L."/>
            <person name="Xu X.-W."/>
        </authorList>
    </citation>
    <scope>NUCLEOTIDE SEQUENCE [LARGE SCALE GENOMIC DNA]</scope>
    <source>
        <strain evidence="2 3">KCTC 32269</strain>
    </source>
</reference>
<gene>
    <name evidence="2" type="ORF">C7H52_03980</name>
</gene>
<name>A0A2T1NDE0_9FLAO</name>
<keyword evidence="1" id="KW-0732">Signal</keyword>
<feature type="chain" id="PRO_5015659908" evidence="1">
    <location>
        <begin position="19"/>
        <end position="270"/>
    </location>
</feature>
<dbReference type="RefSeq" id="WP_106462590.1">
    <property type="nucleotide sequence ID" value="NZ_PXOQ01000007.1"/>
</dbReference>
<accession>A0A2T1NDE0</accession>
<comment type="caution">
    <text evidence="2">The sequence shown here is derived from an EMBL/GenBank/DDBJ whole genome shotgun (WGS) entry which is preliminary data.</text>
</comment>
<protein>
    <submittedName>
        <fullName evidence="2">Transporter</fullName>
    </submittedName>
</protein>
<dbReference type="OrthoDB" id="1014491at2"/>
<evidence type="ECO:0000313" key="2">
    <source>
        <dbReference type="EMBL" id="PSG90449.1"/>
    </source>
</evidence>
<dbReference type="AlphaFoldDB" id="A0A2T1NDE0"/>
<organism evidence="2 3">
    <name type="scientific">Aurantibacter aestuarii</name>
    <dbReference type="NCBI Taxonomy" id="1266046"/>
    <lineage>
        <taxon>Bacteria</taxon>
        <taxon>Pseudomonadati</taxon>
        <taxon>Bacteroidota</taxon>
        <taxon>Flavobacteriia</taxon>
        <taxon>Flavobacteriales</taxon>
        <taxon>Flavobacteriaceae</taxon>
        <taxon>Aurantibacter</taxon>
    </lineage>
</organism>